<feature type="transmembrane region" description="Helical" evidence="1">
    <location>
        <begin position="242"/>
        <end position="262"/>
    </location>
</feature>
<dbReference type="PANTHER" id="PTHR22911:SF102">
    <property type="entry name" value="MEMBRANE PROTEIN"/>
    <property type="match status" value="1"/>
</dbReference>
<dbReference type="RefSeq" id="WP_115935588.1">
    <property type="nucleotide sequence ID" value="NZ_QRDW01000002.1"/>
</dbReference>
<feature type="transmembrane region" description="Helical" evidence="1">
    <location>
        <begin position="9"/>
        <end position="28"/>
    </location>
</feature>
<proteinExistence type="predicted"/>
<name>A0A3D9HRK0_9PROT</name>
<keyword evidence="1" id="KW-1133">Transmembrane helix</keyword>
<accession>A0A3D9HRK0</accession>
<keyword evidence="1" id="KW-0472">Membrane</keyword>
<evidence type="ECO:0000256" key="1">
    <source>
        <dbReference type="SAM" id="Phobius"/>
    </source>
</evidence>
<feature type="transmembrane region" description="Helical" evidence="1">
    <location>
        <begin position="126"/>
        <end position="147"/>
    </location>
</feature>
<feature type="transmembrane region" description="Helical" evidence="1">
    <location>
        <begin position="100"/>
        <end position="117"/>
    </location>
</feature>
<dbReference type="GO" id="GO:0016020">
    <property type="term" value="C:membrane"/>
    <property type="evidence" value="ECO:0007669"/>
    <property type="project" value="InterPro"/>
</dbReference>
<feature type="transmembrane region" description="Helical" evidence="1">
    <location>
        <begin position="268"/>
        <end position="288"/>
    </location>
</feature>
<gene>
    <name evidence="3" type="ORF">DFP90_10241</name>
</gene>
<dbReference type="AlphaFoldDB" id="A0A3D9HRK0"/>
<dbReference type="Proteomes" id="UP000256845">
    <property type="component" value="Unassembled WGS sequence"/>
</dbReference>
<feature type="domain" description="EamA" evidence="2">
    <location>
        <begin position="156"/>
        <end position="285"/>
    </location>
</feature>
<dbReference type="SUPFAM" id="SSF103481">
    <property type="entry name" value="Multidrug resistance efflux transporter EmrE"/>
    <property type="match status" value="2"/>
</dbReference>
<dbReference type="InterPro" id="IPR000620">
    <property type="entry name" value="EamA_dom"/>
</dbReference>
<sequence>MQIHRFQPGMIEMIIAMALSGTIGLFVLESGQSAFNAVFFRCLFGALGLAAFCWWRGLLRPASFNRRNVILALVGGVALVSNWILLFSSFSLASISISTAAYHTQPFFLVLLSALFLREKIGGSKLGWLAIAFGGLVLILELDSASFTGDMAMIQGLGLALGAAVLYAIATLVIKRQQGMAPHLIALIQVILGCFMLAPLVDFQAAPQDGRAWGFLVGLGLIHTCIMYILLYSAFQKLKTAAIAILAFVYPAVAILVDYLVYDQDLSLYQMAGIALILIAAAGVNMGWKLLPSSRKETNKTAEA</sequence>
<feature type="domain" description="EamA" evidence="2">
    <location>
        <begin position="9"/>
        <end position="140"/>
    </location>
</feature>
<reference evidence="3 4" key="1">
    <citation type="submission" date="2018-07" db="EMBL/GenBank/DDBJ databases">
        <title>Genomic Encyclopedia of Type Strains, Phase III (KMG-III): the genomes of soil and plant-associated and newly described type strains.</title>
        <authorList>
            <person name="Whitman W."/>
        </authorList>
    </citation>
    <scope>NUCLEOTIDE SEQUENCE [LARGE SCALE GENOMIC DNA]</scope>
    <source>
        <strain evidence="3 4">CECT 8488</strain>
    </source>
</reference>
<feature type="transmembrane region" description="Helical" evidence="1">
    <location>
        <begin position="213"/>
        <end position="235"/>
    </location>
</feature>
<dbReference type="Pfam" id="PF00892">
    <property type="entry name" value="EamA"/>
    <property type="match status" value="2"/>
</dbReference>
<keyword evidence="1" id="KW-0812">Transmembrane</keyword>
<evidence type="ECO:0000313" key="3">
    <source>
        <dbReference type="EMBL" id="RED52025.1"/>
    </source>
</evidence>
<feature type="transmembrane region" description="Helical" evidence="1">
    <location>
        <begin position="34"/>
        <end position="57"/>
    </location>
</feature>
<feature type="transmembrane region" description="Helical" evidence="1">
    <location>
        <begin position="69"/>
        <end position="88"/>
    </location>
</feature>
<protein>
    <submittedName>
        <fullName evidence="3">Threonine/homoserine efflux transporter RhtA</fullName>
    </submittedName>
</protein>
<organism evidence="3 4">
    <name type="scientific">Aestuariispira insulae</name>
    <dbReference type="NCBI Taxonomy" id="1461337"/>
    <lineage>
        <taxon>Bacteria</taxon>
        <taxon>Pseudomonadati</taxon>
        <taxon>Pseudomonadota</taxon>
        <taxon>Alphaproteobacteria</taxon>
        <taxon>Rhodospirillales</taxon>
        <taxon>Kiloniellaceae</taxon>
        <taxon>Aestuariispira</taxon>
    </lineage>
</organism>
<dbReference type="OrthoDB" id="9814238at2"/>
<feature type="transmembrane region" description="Helical" evidence="1">
    <location>
        <begin position="153"/>
        <end position="174"/>
    </location>
</feature>
<keyword evidence="4" id="KW-1185">Reference proteome</keyword>
<feature type="transmembrane region" description="Helical" evidence="1">
    <location>
        <begin position="181"/>
        <end position="201"/>
    </location>
</feature>
<dbReference type="InterPro" id="IPR037185">
    <property type="entry name" value="EmrE-like"/>
</dbReference>
<evidence type="ECO:0000313" key="4">
    <source>
        <dbReference type="Proteomes" id="UP000256845"/>
    </source>
</evidence>
<dbReference type="EMBL" id="QRDW01000002">
    <property type="protein sequence ID" value="RED52025.1"/>
    <property type="molecule type" value="Genomic_DNA"/>
</dbReference>
<comment type="caution">
    <text evidence="3">The sequence shown here is derived from an EMBL/GenBank/DDBJ whole genome shotgun (WGS) entry which is preliminary data.</text>
</comment>
<evidence type="ECO:0000259" key="2">
    <source>
        <dbReference type="Pfam" id="PF00892"/>
    </source>
</evidence>
<dbReference type="PANTHER" id="PTHR22911">
    <property type="entry name" value="ACYL-MALONYL CONDENSING ENZYME-RELATED"/>
    <property type="match status" value="1"/>
</dbReference>